<evidence type="ECO:0000256" key="2">
    <source>
        <dbReference type="SAM" id="SignalP"/>
    </source>
</evidence>
<comment type="caution">
    <text evidence="3">The sequence shown here is derived from an EMBL/GenBank/DDBJ whole genome shotgun (WGS) entry which is preliminary data.</text>
</comment>
<evidence type="ECO:0000313" key="4">
    <source>
        <dbReference type="Proteomes" id="UP000451233"/>
    </source>
</evidence>
<keyword evidence="4" id="KW-1185">Reference proteome</keyword>
<sequence>MNRKTHVFLLLLLIAFTARSQPTKIVADGKTLKSVSEINVPGDKILIAKVPGKLTLELPQDFYNYVVIFSNNDTTKDVTLTYDAPGLKQKETRIAVQSPRLDFTFSNGKLIAIGQWLLDNDVTIPVNKQGAFYVKIAPKIKPAAATRPVAVVKNICDLLTADERNTQERLTITPGEADSVFPYCFNPVNYTGEKNHVPFRFPQRYLLDSLHPTYATTTNYLLLYQIRQGAVLQFDILKLKRDKKKGFEYIQVSKRQFRPAAGKSIIIKVIGEKDSTYMAKVETETKYMEKEPEYEKQITPEKTAPATAKTDTASKGVESSPGGKIAEPAPYIALKKTVVAVEDGLEAFNLAFADIDFREKDYYTALACIKNVIRQKFSRTPKDGEEFAAIILAEVIAKNTPKKYYQDFCDHAGNIQQLYDLAINKRVKYTIFSQEMMVPDVDLLNVQIHTKEGKQAISSKQFGVKSGFKIDFSSGAFFSSLGNDAFVIGAKNFQYKEAIKTVDPSTGDIKTTYTGKLADSSRNVIYKNPNNSFGSGVLAHAYFRTGAALNVGLATGIFLNSAQLQGLVGPTIMLGNNTKRICISGGLALGQQTMLSAENKQFYYDGKQRVYNSLEEVPLAYSSSSSPATVNKIKLNGWFAAITYNLSSIKK</sequence>
<accession>A0A7K1XVM5</accession>
<reference evidence="3 4" key="1">
    <citation type="submission" date="2019-11" db="EMBL/GenBank/DDBJ databases">
        <title>Pedobacter sp. HMF7056 Genome sequencing and assembly.</title>
        <authorList>
            <person name="Kang H."/>
            <person name="Kim H."/>
            <person name="Joh K."/>
        </authorList>
    </citation>
    <scope>NUCLEOTIDE SEQUENCE [LARGE SCALE GENOMIC DNA]</scope>
    <source>
        <strain evidence="3 4">HMF7056</strain>
    </source>
</reference>
<feature type="region of interest" description="Disordered" evidence="1">
    <location>
        <begin position="291"/>
        <end position="322"/>
    </location>
</feature>
<dbReference type="Proteomes" id="UP000451233">
    <property type="component" value="Unassembled WGS sequence"/>
</dbReference>
<protein>
    <submittedName>
        <fullName evidence="3">Uncharacterized protein</fullName>
    </submittedName>
</protein>
<evidence type="ECO:0000313" key="3">
    <source>
        <dbReference type="EMBL" id="MXV14819.1"/>
    </source>
</evidence>
<dbReference type="AlphaFoldDB" id="A0A7K1XVM5"/>
<dbReference type="EMBL" id="WVHS01000001">
    <property type="protein sequence ID" value="MXV14819.1"/>
    <property type="molecule type" value="Genomic_DNA"/>
</dbReference>
<feature type="signal peptide" evidence="2">
    <location>
        <begin position="1"/>
        <end position="20"/>
    </location>
</feature>
<name>A0A7K1XVM5_9SPHI</name>
<gene>
    <name evidence="3" type="ORF">GS398_05880</name>
</gene>
<evidence type="ECO:0000256" key="1">
    <source>
        <dbReference type="SAM" id="MobiDB-lite"/>
    </source>
</evidence>
<feature type="chain" id="PRO_5029829247" evidence="2">
    <location>
        <begin position="21"/>
        <end position="651"/>
    </location>
</feature>
<dbReference type="RefSeq" id="WP_160905766.1">
    <property type="nucleotide sequence ID" value="NZ_WVHS01000001.1"/>
</dbReference>
<organism evidence="3 4">
    <name type="scientific">Hufsiella ginkgonis</name>
    <dbReference type="NCBI Taxonomy" id="2695274"/>
    <lineage>
        <taxon>Bacteria</taxon>
        <taxon>Pseudomonadati</taxon>
        <taxon>Bacteroidota</taxon>
        <taxon>Sphingobacteriia</taxon>
        <taxon>Sphingobacteriales</taxon>
        <taxon>Sphingobacteriaceae</taxon>
        <taxon>Hufsiella</taxon>
    </lineage>
</organism>
<feature type="compositionally biased region" description="Low complexity" evidence="1">
    <location>
        <begin position="300"/>
        <end position="313"/>
    </location>
</feature>
<keyword evidence="2" id="KW-0732">Signal</keyword>
<proteinExistence type="predicted"/>